<sequence>MCIYYEPEHVQFSIELLEQVQVQVQFPDIAKELNMEIDINYYLEKTVGLCAHFINDDGTYQLPSSYKIMQLKDSDEKEKQIDVYSQNEAKK</sequence>
<dbReference type="AlphaFoldDB" id="A0A397W075"/>
<organism evidence="1 2">
    <name type="scientific">Gigaspora rosea</name>
    <dbReference type="NCBI Taxonomy" id="44941"/>
    <lineage>
        <taxon>Eukaryota</taxon>
        <taxon>Fungi</taxon>
        <taxon>Fungi incertae sedis</taxon>
        <taxon>Mucoromycota</taxon>
        <taxon>Glomeromycotina</taxon>
        <taxon>Glomeromycetes</taxon>
        <taxon>Diversisporales</taxon>
        <taxon>Gigasporaceae</taxon>
        <taxon>Gigaspora</taxon>
    </lineage>
</organism>
<proteinExistence type="predicted"/>
<name>A0A397W075_9GLOM</name>
<dbReference type="STRING" id="44941.A0A397W075"/>
<dbReference type="OrthoDB" id="2421382at2759"/>
<evidence type="ECO:0000313" key="2">
    <source>
        <dbReference type="Proteomes" id="UP000266673"/>
    </source>
</evidence>
<gene>
    <name evidence="1" type="ORF">C2G38_2160543</name>
</gene>
<dbReference type="EMBL" id="QKWP01000098">
    <property type="protein sequence ID" value="RIB27452.1"/>
    <property type="molecule type" value="Genomic_DNA"/>
</dbReference>
<reference evidence="1 2" key="1">
    <citation type="submission" date="2018-06" db="EMBL/GenBank/DDBJ databases">
        <title>Comparative genomics reveals the genomic features of Rhizophagus irregularis, R. cerebriforme, R. diaphanum and Gigaspora rosea, and their symbiotic lifestyle signature.</title>
        <authorList>
            <person name="Morin E."/>
            <person name="San Clemente H."/>
            <person name="Chen E.C.H."/>
            <person name="De La Providencia I."/>
            <person name="Hainaut M."/>
            <person name="Kuo A."/>
            <person name="Kohler A."/>
            <person name="Murat C."/>
            <person name="Tang N."/>
            <person name="Roy S."/>
            <person name="Loubradou J."/>
            <person name="Henrissat B."/>
            <person name="Grigoriev I.V."/>
            <person name="Corradi N."/>
            <person name="Roux C."/>
            <person name="Martin F.M."/>
        </authorList>
    </citation>
    <scope>NUCLEOTIDE SEQUENCE [LARGE SCALE GENOMIC DNA]</scope>
    <source>
        <strain evidence="1 2">DAOM 194757</strain>
    </source>
</reference>
<accession>A0A397W075</accession>
<evidence type="ECO:0000313" key="1">
    <source>
        <dbReference type="EMBL" id="RIB27452.1"/>
    </source>
</evidence>
<keyword evidence="2" id="KW-1185">Reference proteome</keyword>
<comment type="caution">
    <text evidence="1">The sequence shown here is derived from an EMBL/GenBank/DDBJ whole genome shotgun (WGS) entry which is preliminary data.</text>
</comment>
<protein>
    <submittedName>
        <fullName evidence="1">Uncharacterized protein</fullName>
    </submittedName>
</protein>
<dbReference type="Proteomes" id="UP000266673">
    <property type="component" value="Unassembled WGS sequence"/>
</dbReference>